<keyword evidence="6 7" id="KW-0472">Membrane</keyword>
<feature type="transmembrane region" description="Helical" evidence="7">
    <location>
        <begin position="326"/>
        <end position="344"/>
    </location>
</feature>
<evidence type="ECO:0000313" key="9">
    <source>
        <dbReference type="Proteomes" id="UP000053157"/>
    </source>
</evidence>
<keyword evidence="4 7" id="KW-0812">Transmembrane</keyword>
<evidence type="ECO:0000256" key="6">
    <source>
        <dbReference type="ARBA" id="ARBA00023136"/>
    </source>
</evidence>
<feature type="transmembrane region" description="Helical" evidence="7">
    <location>
        <begin position="452"/>
        <end position="470"/>
    </location>
</feature>
<dbReference type="Proteomes" id="UP000053157">
    <property type="component" value="Unassembled WGS sequence"/>
</dbReference>
<dbReference type="PANTHER" id="PTHR30047:SF7">
    <property type="entry name" value="HIGH-AFFINITY CHOLINE TRANSPORT PROTEIN"/>
    <property type="match status" value="1"/>
</dbReference>
<feature type="transmembrane region" description="Helical" evidence="7">
    <location>
        <begin position="152"/>
        <end position="173"/>
    </location>
</feature>
<evidence type="ECO:0000256" key="2">
    <source>
        <dbReference type="ARBA" id="ARBA00022448"/>
    </source>
</evidence>
<keyword evidence="5 7" id="KW-1133">Transmembrane helix</keyword>
<organism evidence="8 9">
    <name type="scientific">Haloferax profundi</name>
    <dbReference type="NCBI Taxonomy" id="1544718"/>
    <lineage>
        <taxon>Archaea</taxon>
        <taxon>Methanobacteriati</taxon>
        <taxon>Methanobacteriota</taxon>
        <taxon>Stenosarchaea group</taxon>
        <taxon>Halobacteria</taxon>
        <taxon>Halobacteriales</taxon>
        <taxon>Haloferacaceae</taxon>
        <taxon>Haloferax</taxon>
    </lineage>
</organism>
<evidence type="ECO:0000313" key="8">
    <source>
        <dbReference type="EMBL" id="KTG12219.1"/>
    </source>
</evidence>
<evidence type="ECO:0000256" key="4">
    <source>
        <dbReference type="ARBA" id="ARBA00022692"/>
    </source>
</evidence>
<evidence type="ECO:0000256" key="1">
    <source>
        <dbReference type="ARBA" id="ARBA00004651"/>
    </source>
</evidence>
<feature type="transmembrane region" description="Helical" evidence="7">
    <location>
        <begin position="57"/>
        <end position="77"/>
    </location>
</feature>
<feature type="transmembrane region" description="Helical" evidence="7">
    <location>
        <begin position="356"/>
        <end position="379"/>
    </location>
</feature>
<protein>
    <submittedName>
        <fullName evidence="8">Glycine/betaine ABC transporter</fullName>
    </submittedName>
</protein>
<keyword evidence="2" id="KW-0813">Transport</keyword>
<comment type="subcellular location">
    <subcellularLocation>
        <location evidence="1">Cell membrane</location>
        <topology evidence="1">Multi-pass membrane protein</topology>
    </subcellularLocation>
</comment>
<dbReference type="GO" id="GO:0005886">
    <property type="term" value="C:plasma membrane"/>
    <property type="evidence" value="ECO:0007669"/>
    <property type="project" value="UniProtKB-SubCell"/>
</dbReference>
<dbReference type="RefSeq" id="WP_058573532.1">
    <property type="nucleotide sequence ID" value="NZ_LOPV01000629.1"/>
</dbReference>
<feature type="transmembrane region" description="Helical" evidence="7">
    <location>
        <begin position="476"/>
        <end position="497"/>
    </location>
</feature>
<dbReference type="PANTHER" id="PTHR30047">
    <property type="entry name" value="HIGH-AFFINITY CHOLINE TRANSPORT PROTEIN-RELATED"/>
    <property type="match status" value="1"/>
</dbReference>
<feature type="transmembrane region" description="Helical" evidence="7">
    <location>
        <begin position="194"/>
        <end position="218"/>
    </location>
</feature>
<keyword evidence="9" id="KW-1185">Reference proteome</keyword>
<proteinExistence type="predicted"/>
<evidence type="ECO:0000256" key="7">
    <source>
        <dbReference type="SAM" id="Phobius"/>
    </source>
</evidence>
<dbReference type="GO" id="GO:0022857">
    <property type="term" value="F:transmembrane transporter activity"/>
    <property type="evidence" value="ECO:0007669"/>
    <property type="project" value="InterPro"/>
</dbReference>
<feature type="transmembrane region" description="Helical" evidence="7">
    <location>
        <begin position="271"/>
        <end position="295"/>
    </location>
</feature>
<sequence length="537" mass="58148">MHSLWHLLGLKDTRRSEKALFFSTIGLLIALIGVGLSDPNLLNNTLNGAFDWVLSSFGWWFILLGFVLSVITIFLVFSRYGDLRIGGPDAKPEFDVFSWFAMVFTVGFTSSVIFWGVAEPVSIVNSPPPEPIPIAGASIESLSLAFMYLHNILPGLIAWYLPFALAFGIIVYTRGVEQYKISSMLEPLLDRDEYGWLFWIVDLAALVAIIGGLSTSLGATGQQLAGVLSGVFGFESSLLTYGLFALIGAVFLGDVWLGLRSGIRNAARATVVLVLLFFAILVVVGPTMFILNVGLDSLGIWLDNLIRLSLYSAPTNGGTWPQQWTSFWWAWWCAWGIFVGSFVARVSKGRTVKETFVVLGVAPAILLWVQHAIIGGWALSPGNLEAITTAMNESGYPAAFAAGLLNTPLTGLLGIISVLMLSGYLITSLDSAVFMLASITLGTEEPNARNRAWWGVLLAALGIMTLELPGARALEAFSAVLALPFTVFILAIIYATFVAAREHFVNDLDVETDTLLTRKEAGTKSGLKTDSSAPQDD</sequence>
<dbReference type="AlphaFoldDB" id="A0A0W1RG85"/>
<evidence type="ECO:0000256" key="5">
    <source>
        <dbReference type="ARBA" id="ARBA00022989"/>
    </source>
</evidence>
<feature type="transmembrane region" description="Helical" evidence="7">
    <location>
        <begin position="238"/>
        <end position="259"/>
    </location>
</feature>
<feature type="transmembrane region" description="Helical" evidence="7">
    <location>
        <begin position="20"/>
        <end position="37"/>
    </location>
</feature>
<gene>
    <name evidence="8" type="ORF">AUR66_19750</name>
</gene>
<name>A0A0W1RG85_9EURY</name>
<evidence type="ECO:0000256" key="3">
    <source>
        <dbReference type="ARBA" id="ARBA00022475"/>
    </source>
</evidence>
<reference evidence="8 9" key="1">
    <citation type="submission" date="2015-12" db="EMBL/GenBank/DDBJ databases">
        <title>Haloferax profundi sp. nov. isolated from the Discovery deep brine-seawater interface in the Red Sea.</title>
        <authorList>
            <person name="Zhang G."/>
            <person name="Stingl U."/>
            <person name="Rashid M."/>
        </authorList>
    </citation>
    <scope>NUCLEOTIDE SEQUENCE [LARGE SCALE GENOMIC DNA]</scope>
    <source>
        <strain evidence="8 9">SB29</strain>
    </source>
</reference>
<dbReference type="OrthoDB" id="141573at2157"/>
<accession>A0A0W1RG85</accession>
<feature type="transmembrane region" description="Helical" evidence="7">
    <location>
        <begin position="97"/>
        <end position="118"/>
    </location>
</feature>
<dbReference type="InterPro" id="IPR000060">
    <property type="entry name" value="BCCT_transptr"/>
</dbReference>
<dbReference type="EMBL" id="LOPV01000629">
    <property type="protein sequence ID" value="KTG12219.1"/>
    <property type="molecule type" value="Genomic_DNA"/>
</dbReference>
<keyword evidence="3" id="KW-1003">Cell membrane</keyword>
<dbReference type="Pfam" id="PF02028">
    <property type="entry name" value="BCCT"/>
    <property type="match status" value="1"/>
</dbReference>
<comment type="caution">
    <text evidence="8">The sequence shown here is derived from an EMBL/GenBank/DDBJ whole genome shotgun (WGS) entry which is preliminary data.</text>
</comment>
<feature type="transmembrane region" description="Helical" evidence="7">
    <location>
        <begin position="412"/>
        <end position="440"/>
    </location>
</feature>